<protein>
    <submittedName>
        <fullName evidence="2">Uncharacterized protein</fullName>
    </submittedName>
</protein>
<comment type="caution">
    <text evidence="2">The sequence shown here is derived from an EMBL/GenBank/DDBJ whole genome shotgun (WGS) entry which is preliminary data.</text>
</comment>
<reference evidence="2" key="1">
    <citation type="submission" date="2020-10" db="EMBL/GenBank/DDBJ databases">
        <authorList>
            <person name="Gilroy R."/>
        </authorList>
    </citation>
    <scope>NUCLEOTIDE SEQUENCE</scope>
    <source>
        <strain evidence="2">CHK181-108</strain>
    </source>
</reference>
<gene>
    <name evidence="2" type="ORF">IAA60_03910</name>
</gene>
<sequence length="576" mass="59782">MKGSKLFSVMAAASVAVTMFAGFALSANAAGGEWVGYTEDTDGKAHWNYGVGHELTTTSTGTYDPTTGTLTFTENTTLYGCDYVPETYWGSGIISMENVDLTLDLASYSITVNAEQQLDNVGGIYKYGGSLTIKGPGTLTVNAGGGNDVNAALVGLNKPAITITDGANVILNNTDENGYGLYTAGNVDVESGSLTMTGGKGALTIVNQGSVDIFHKEITAGDNAETATSWTVTDAGESAKELEKYKYVKIEPAEAPDTSVTVGGTTLTDGQTYTNQDNTVTAVYDSWTSTLNLSGSGTINGADASVDGAYGAAIWATDDITIDVDDDADITLQGGASAKNSYSYGIYSSSGTLTITGGGKLTVKSADSQTTYQSAAVYTKDNITISGSVKVTANGLGSNHLAVNNTKPSGTITIPDGSIAELHMTNTGSEMALFNGSPVYPDGYLANALDKNGKDIQLGRPAVQYSQYHIKPNELSGISETEYIGAFYGDNADGTENDEDAATAFLTTIKPKGSVTISALSWTVTSQGESQTLFPKSFATLELNSEAKIGVIVKGLYDFAATAEAYVYGSVNNAAN</sequence>
<evidence type="ECO:0000313" key="3">
    <source>
        <dbReference type="Proteomes" id="UP000824165"/>
    </source>
</evidence>
<dbReference type="EMBL" id="DVLU01000032">
    <property type="protein sequence ID" value="HIT85037.1"/>
    <property type="molecule type" value="Genomic_DNA"/>
</dbReference>
<proteinExistence type="predicted"/>
<feature type="signal peptide" evidence="1">
    <location>
        <begin position="1"/>
        <end position="29"/>
    </location>
</feature>
<evidence type="ECO:0000313" key="2">
    <source>
        <dbReference type="EMBL" id="HIT85037.1"/>
    </source>
</evidence>
<name>A0A9D1KQY4_9FIRM</name>
<dbReference type="Proteomes" id="UP000824165">
    <property type="component" value="Unassembled WGS sequence"/>
</dbReference>
<reference evidence="2" key="2">
    <citation type="journal article" date="2021" name="PeerJ">
        <title>Extensive microbial diversity within the chicken gut microbiome revealed by metagenomics and culture.</title>
        <authorList>
            <person name="Gilroy R."/>
            <person name="Ravi A."/>
            <person name="Getino M."/>
            <person name="Pursley I."/>
            <person name="Horton D.L."/>
            <person name="Alikhan N.F."/>
            <person name="Baker D."/>
            <person name="Gharbi K."/>
            <person name="Hall N."/>
            <person name="Watson M."/>
            <person name="Adriaenssens E.M."/>
            <person name="Foster-Nyarko E."/>
            <person name="Jarju S."/>
            <person name="Secka A."/>
            <person name="Antonio M."/>
            <person name="Oren A."/>
            <person name="Chaudhuri R.R."/>
            <person name="La Ragione R."/>
            <person name="Hildebrand F."/>
            <person name="Pallen M.J."/>
        </authorList>
    </citation>
    <scope>NUCLEOTIDE SEQUENCE</scope>
    <source>
        <strain evidence="2">CHK181-108</strain>
    </source>
</reference>
<organism evidence="2 3">
    <name type="scientific">Candidatus Ornithomonoglobus intestinigallinarum</name>
    <dbReference type="NCBI Taxonomy" id="2840894"/>
    <lineage>
        <taxon>Bacteria</taxon>
        <taxon>Bacillati</taxon>
        <taxon>Bacillota</taxon>
        <taxon>Clostridia</taxon>
        <taxon>Candidatus Ornithomonoglobus</taxon>
    </lineage>
</organism>
<keyword evidence="1" id="KW-0732">Signal</keyword>
<evidence type="ECO:0000256" key="1">
    <source>
        <dbReference type="SAM" id="SignalP"/>
    </source>
</evidence>
<feature type="chain" id="PRO_5038714001" evidence="1">
    <location>
        <begin position="30"/>
        <end position="576"/>
    </location>
</feature>
<dbReference type="AlphaFoldDB" id="A0A9D1KQY4"/>
<accession>A0A9D1KQY4</accession>